<organism evidence="3">
    <name type="scientific">Ursus maritimus</name>
    <name type="common">Polar bear</name>
    <name type="synonym">Thalarctos maritimus</name>
    <dbReference type="NCBI Taxonomy" id="29073"/>
    <lineage>
        <taxon>Eukaryota</taxon>
        <taxon>Metazoa</taxon>
        <taxon>Chordata</taxon>
        <taxon>Craniata</taxon>
        <taxon>Vertebrata</taxon>
        <taxon>Euteleostomi</taxon>
        <taxon>Mammalia</taxon>
        <taxon>Eutheria</taxon>
        <taxon>Laurasiatheria</taxon>
        <taxon>Carnivora</taxon>
        <taxon>Caniformia</taxon>
        <taxon>Ursidae</taxon>
        <taxon>Ursus</taxon>
    </lineage>
</organism>
<dbReference type="OMA" id="SCCWRNC"/>
<comment type="similarity">
    <text evidence="1 2">Belongs to the phospholipid scramblase family.</text>
</comment>
<evidence type="ECO:0000256" key="2">
    <source>
        <dbReference type="RuleBase" id="RU363116"/>
    </source>
</evidence>
<keyword evidence="2" id="KW-0106">Calcium</keyword>
<dbReference type="PANTHER" id="PTHR23248:SF31">
    <property type="entry name" value="PHOSPHOLIPID SCRAMBLASE"/>
    <property type="match status" value="1"/>
</dbReference>
<dbReference type="PANTHER" id="PTHR23248">
    <property type="entry name" value="PHOSPHOLIPID SCRAMBLASE-RELATED"/>
    <property type="match status" value="1"/>
</dbReference>
<name>A0A452U8K7_URSMA</name>
<dbReference type="GO" id="GO:0005886">
    <property type="term" value="C:plasma membrane"/>
    <property type="evidence" value="ECO:0007669"/>
    <property type="project" value="TreeGrafter"/>
</dbReference>
<comment type="function">
    <text evidence="2">May mediate accelerated ATP-independent bidirectional transbilayer migration of phospholipids upon binding calcium ions that results in a loss of phospholipid asymmetry in the plasma membrane.</text>
</comment>
<accession>A0A452U8K7</accession>
<proteinExistence type="inferred from homology"/>
<dbReference type="GO" id="GO:0017128">
    <property type="term" value="F:phospholipid scramblase activity"/>
    <property type="evidence" value="ECO:0007669"/>
    <property type="project" value="InterPro"/>
</dbReference>
<dbReference type="InterPro" id="IPR025659">
    <property type="entry name" value="Tubby-like_C"/>
</dbReference>
<evidence type="ECO:0000313" key="3">
    <source>
        <dbReference type="Ensembl" id="ENSUMAP00000017104"/>
    </source>
</evidence>
<dbReference type="GeneTree" id="ENSGT00940000164931"/>
<protein>
    <recommendedName>
        <fullName evidence="2">Phospholipid scramblase</fullName>
    </recommendedName>
</protein>
<dbReference type="Pfam" id="PF03803">
    <property type="entry name" value="Scramblase"/>
    <property type="match status" value="1"/>
</dbReference>
<keyword evidence="2" id="KW-0449">Lipoprotein</keyword>
<reference evidence="3" key="1">
    <citation type="submission" date="2019-03" db="UniProtKB">
        <authorList>
            <consortium name="Ensembl"/>
        </authorList>
    </citation>
    <scope>IDENTIFICATION</scope>
</reference>
<sequence>MIHSLHVTPSAPCNMCPPYYPSPATYISLTPLISYHIVYSLVLSSFETSKNYEVMNNQGQRIYFAEERSNCFFRYLCGPSRSFTMTIYDNVGRDVITMHKALRNCYLQKVIEAPPGEKIGYVYQYFHPFLPMFKIKNENKEDIMKIRGPCVVSSCLKDLNFTLLSLDEEIVIGKISKKWAGFIRELSTNADKFGIQFPFDLDVKIKALMLGASFLIKTFSKTSEEKQKEKKTMKYPFSFFQ</sequence>
<comment type="cofactor">
    <cofactor evidence="2">
        <name>Ca(2+)</name>
        <dbReference type="ChEBI" id="CHEBI:29108"/>
    </cofactor>
</comment>
<dbReference type="InterPro" id="IPR005552">
    <property type="entry name" value="Scramblase"/>
</dbReference>
<dbReference type="AlphaFoldDB" id="A0A452U8K7"/>
<keyword evidence="2" id="KW-0564">Palmitate</keyword>
<dbReference type="Ensembl" id="ENSUMAT00000020215.1">
    <property type="protein sequence ID" value="ENSUMAP00000017104.1"/>
    <property type="gene ID" value="ENSUMAG00000012556.1"/>
</dbReference>
<evidence type="ECO:0000256" key="1">
    <source>
        <dbReference type="ARBA" id="ARBA00005350"/>
    </source>
</evidence>
<dbReference type="SUPFAM" id="SSF54518">
    <property type="entry name" value="Tubby C-terminal domain-like"/>
    <property type="match status" value="1"/>
</dbReference>